<organism evidence="1 2">
    <name type="scientific">Mycena belliarum</name>
    <dbReference type="NCBI Taxonomy" id="1033014"/>
    <lineage>
        <taxon>Eukaryota</taxon>
        <taxon>Fungi</taxon>
        <taxon>Dikarya</taxon>
        <taxon>Basidiomycota</taxon>
        <taxon>Agaricomycotina</taxon>
        <taxon>Agaricomycetes</taxon>
        <taxon>Agaricomycetidae</taxon>
        <taxon>Agaricales</taxon>
        <taxon>Marasmiineae</taxon>
        <taxon>Mycenaceae</taxon>
        <taxon>Mycena</taxon>
    </lineage>
</organism>
<dbReference type="AlphaFoldDB" id="A0AAD6TZS6"/>
<gene>
    <name evidence="1" type="ORF">B0H15DRAFT_802599</name>
</gene>
<evidence type="ECO:0000313" key="1">
    <source>
        <dbReference type="EMBL" id="KAJ7084006.1"/>
    </source>
</evidence>
<dbReference type="EMBL" id="JARJCN010000039">
    <property type="protein sequence ID" value="KAJ7084006.1"/>
    <property type="molecule type" value="Genomic_DNA"/>
</dbReference>
<reference evidence="1" key="1">
    <citation type="submission" date="2023-03" db="EMBL/GenBank/DDBJ databases">
        <title>Massive genome expansion in bonnet fungi (Mycena s.s.) driven by repeated elements and novel gene families across ecological guilds.</title>
        <authorList>
            <consortium name="Lawrence Berkeley National Laboratory"/>
            <person name="Harder C.B."/>
            <person name="Miyauchi S."/>
            <person name="Viragh M."/>
            <person name="Kuo A."/>
            <person name="Thoen E."/>
            <person name="Andreopoulos B."/>
            <person name="Lu D."/>
            <person name="Skrede I."/>
            <person name="Drula E."/>
            <person name="Henrissat B."/>
            <person name="Morin E."/>
            <person name="Kohler A."/>
            <person name="Barry K."/>
            <person name="LaButti K."/>
            <person name="Morin E."/>
            <person name="Salamov A."/>
            <person name="Lipzen A."/>
            <person name="Mereny Z."/>
            <person name="Hegedus B."/>
            <person name="Baldrian P."/>
            <person name="Stursova M."/>
            <person name="Weitz H."/>
            <person name="Taylor A."/>
            <person name="Grigoriev I.V."/>
            <person name="Nagy L.G."/>
            <person name="Martin F."/>
            <person name="Kauserud H."/>
        </authorList>
    </citation>
    <scope>NUCLEOTIDE SEQUENCE</scope>
    <source>
        <strain evidence="1">CBHHK173m</strain>
    </source>
</reference>
<sequence length="122" mass="13584">MSTESLPLYQLAWACCTPSFLWHTLAECTQLLKLAKSTRIVACGILAIFWSSVQQSSPWFDKVKGAHPEPATFAYEIAKYLASLVIRFEVLFDGLCGIPEGLERLHTDGQRGIKLVARRQAA</sequence>
<proteinExistence type="predicted"/>
<accession>A0AAD6TZS6</accession>
<name>A0AAD6TZS6_9AGAR</name>
<dbReference type="Proteomes" id="UP001222325">
    <property type="component" value="Unassembled WGS sequence"/>
</dbReference>
<evidence type="ECO:0000313" key="2">
    <source>
        <dbReference type="Proteomes" id="UP001222325"/>
    </source>
</evidence>
<comment type="caution">
    <text evidence="1">The sequence shown here is derived from an EMBL/GenBank/DDBJ whole genome shotgun (WGS) entry which is preliminary data.</text>
</comment>
<keyword evidence="2" id="KW-1185">Reference proteome</keyword>
<protein>
    <submittedName>
        <fullName evidence="1">Uncharacterized protein</fullName>
    </submittedName>
</protein>